<keyword evidence="3 7" id="KW-0812">Transmembrane</keyword>
<dbReference type="STRING" id="1891671.SAMN06295885_0246"/>
<dbReference type="Pfam" id="PF09678">
    <property type="entry name" value="Caa3_CtaG"/>
    <property type="match status" value="1"/>
</dbReference>
<comment type="subcellular location">
    <subcellularLocation>
        <location evidence="1">Cell membrane</location>
        <topology evidence="1">Multi-pass membrane protein</topology>
    </subcellularLocation>
</comment>
<dbReference type="PANTHER" id="PTHR34820:SF4">
    <property type="entry name" value="INNER MEMBRANE PROTEIN YEBZ"/>
    <property type="match status" value="1"/>
</dbReference>
<evidence type="ECO:0000313" key="10">
    <source>
        <dbReference type="EMBL" id="SMH28908.1"/>
    </source>
</evidence>
<dbReference type="GO" id="GO:0005886">
    <property type="term" value="C:plasma membrane"/>
    <property type="evidence" value="ECO:0007669"/>
    <property type="project" value="UniProtKB-SubCell"/>
</dbReference>
<keyword evidence="5 7" id="KW-0472">Membrane</keyword>
<feature type="region of interest" description="Disordered" evidence="6">
    <location>
        <begin position="99"/>
        <end position="128"/>
    </location>
</feature>
<sequence length="706" mass="75032">MNRTVRIAAPALLLVAAALAALLAALAFGRGADAPLLNDPGPVVRYGLPLAKLAVNLGAAGMIGSLVLTLFALSPHAATRRSARSASARVAAERPALVGAGAPGAPRSGGRDPRASEERATDQPEPRTEYTVALDVAAASAAFFAAAAAVTGFFTFLNVTQTPLSFDRDFGTKLSYFIGSIPVGQAWLVTTLLAAVVTVLCFAVRNQTALVFVTAVALLTLLPMAQQGHAAGTSGHDAAVTALGLHLVFAAIWLGGLLTVIVLRPLLGGSRLLPVIERYSSLALVSFVVVAASGYISAELRLATLDNLLTGYGILVLVKVAVLVVLGLFGVLQRRVLISRMRAAGGEGGRSFWWLVGAEIAFMGIASGVAAALARTATPVDQIAATQLTDPTPAELLTGEALPPEPSALNFATLWNVDLVWLLVCAFGIAFYVAGVVRLHRRGDRWPPHRTVLWIAGMLLLAYITNGGVNAYEKYLFSAHMLSHMVLTMAVPLLLVPAAPVTLIARAVTRRTDGSRGPREWVLLAVHSRFATAISHPIVAALLFVGSLWGFYYSPLFRWATTDHIGHEWMIVHFLITGYLFVSVLIGVDPSVHRVPYPMRLLLLLVTMAFHAFFGLALMTGEGLLLADWYGAMGWGTDALADQRAAGGIAWSIGEIPTLALAIIVAMMWSRSDARETKRRDRQADRTGEAELSAYNDRLAALQKRG</sequence>
<protein>
    <submittedName>
        <fullName evidence="10">Putative copper resistance protein D</fullName>
    </submittedName>
</protein>
<feature type="transmembrane region" description="Helical" evidence="7">
    <location>
        <begin position="132"/>
        <end position="156"/>
    </location>
</feature>
<reference evidence="11" key="1">
    <citation type="submission" date="2017-04" db="EMBL/GenBank/DDBJ databases">
        <authorList>
            <person name="Varghese N."/>
            <person name="Submissions S."/>
        </authorList>
    </citation>
    <scope>NUCLEOTIDE SEQUENCE [LARGE SCALE GENOMIC DNA]</scope>
    <source>
        <strain evidence="11">VKM Ac-2121</strain>
    </source>
</reference>
<evidence type="ECO:0000256" key="5">
    <source>
        <dbReference type="ARBA" id="ARBA00023136"/>
    </source>
</evidence>
<evidence type="ECO:0000313" key="11">
    <source>
        <dbReference type="Proteomes" id="UP000193711"/>
    </source>
</evidence>
<name>A0A1X7MW28_9MICO</name>
<feature type="transmembrane region" description="Helical" evidence="7">
    <location>
        <begin position="245"/>
        <end position="267"/>
    </location>
</feature>
<keyword evidence="11" id="KW-1185">Reference proteome</keyword>
<dbReference type="InterPro" id="IPR008457">
    <property type="entry name" value="Cu-R_CopD_dom"/>
</dbReference>
<dbReference type="AlphaFoldDB" id="A0A1X7MW28"/>
<feature type="transmembrane region" description="Helical" evidence="7">
    <location>
        <begin position="451"/>
        <end position="469"/>
    </location>
</feature>
<dbReference type="InterPro" id="IPR032694">
    <property type="entry name" value="CopC/D"/>
</dbReference>
<dbReference type="Pfam" id="PF05425">
    <property type="entry name" value="CopD"/>
    <property type="match status" value="1"/>
</dbReference>
<feature type="transmembrane region" description="Helical" evidence="7">
    <location>
        <begin position="279"/>
        <end position="298"/>
    </location>
</feature>
<dbReference type="GO" id="GO:0006825">
    <property type="term" value="P:copper ion transport"/>
    <property type="evidence" value="ECO:0007669"/>
    <property type="project" value="InterPro"/>
</dbReference>
<dbReference type="InterPro" id="IPR019108">
    <property type="entry name" value="Caa3_assmbl_CtaG-rel"/>
</dbReference>
<evidence type="ECO:0000256" key="7">
    <source>
        <dbReference type="SAM" id="Phobius"/>
    </source>
</evidence>
<feature type="transmembrane region" description="Helical" evidence="7">
    <location>
        <begin position="310"/>
        <end position="332"/>
    </location>
</feature>
<accession>A0A1X7MW28</accession>
<keyword evidence="8" id="KW-0732">Signal</keyword>
<evidence type="ECO:0000259" key="9">
    <source>
        <dbReference type="Pfam" id="PF05425"/>
    </source>
</evidence>
<evidence type="ECO:0000256" key="6">
    <source>
        <dbReference type="SAM" id="MobiDB-lite"/>
    </source>
</evidence>
<evidence type="ECO:0000256" key="2">
    <source>
        <dbReference type="ARBA" id="ARBA00022475"/>
    </source>
</evidence>
<dbReference type="OrthoDB" id="5241646at2"/>
<feature type="compositionally biased region" description="Basic and acidic residues" evidence="6">
    <location>
        <begin position="109"/>
        <end position="128"/>
    </location>
</feature>
<feature type="transmembrane region" description="Helical" evidence="7">
    <location>
        <begin position="601"/>
        <end position="625"/>
    </location>
</feature>
<feature type="transmembrane region" description="Helical" evidence="7">
    <location>
        <begin position="176"/>
        <end position="202"/>
    </location>
</feature>
<keyword evidence="2" id="KW-1003">Cell membrane</keyword>
<dbReference type="Proteomes" id="UP000193711">
    <property type="component" value="Unassembled WGS sequence"/>
</dbReference>
<feature type="transmembrane region" description="Helical" evidence="7">
    <location>
        <begin position="489"/>
        <end position="509"/>
    </location>
</feature>
<evidence type="ECO:0000256" key="8">
    <source>
        <dbReference type="SAM" id="SignalP"/>
    </source>
</evidence>
<feature type="transmembrane region" description="Helical" evidence="7">
    <location>
        <begin position="645"/>
        <end position="670"/>
    </location>
</feature>
<feature type="domain" description="Copper resistance protein D" evidence="9">
    <location>
        <begin position="275"/>
        <end position="373"/>
    </location>
</feature>
<feature type="transmembrane region" description="Helical" evidence="7">
    <location>
        <begin position="419"/>
        <end position="439"/>
    </location>
</feature>
<feature type="transmembrane region" description="Helical" evidence="7">
    <location>
        <begin position="209"/>
        <end position="225"/>
    </location>
</feature>
<feature type="chain" id="PRO_5039508656" evidence="8">
    <location>
        <begin position="21"/>
        <end position="706"/>
    </location>
</feature>
<feature type="transmembrane region" description="Helical" evidence="7">
    <location>
        <begin position="352"/>
        <end position="374"/>
    </location>
</feature>
<feature type="signal peptide" evidence="8">
    <location>
        <begin position="1"/>
        <end position="20"/>
    </location>
</feature>
<proteinExistence type="predicted"/>
<feature type="transmembrane region" description="Helical" evidence="7">
    <location>
        <begin position="530"/>
        <end position="551"/>
    </location>
</feature>
<dbReference type="EMBL" id="FXBM01000001">
    <property type="protein sequence ID" value="SMH28908.1"/>
    <property type="molecule type" value="Genomic_DNA"/>
</dbReference>
<gene>
    <name evidence="10" type="ORF">SAMN06295885_0246</name>
</gene>
<dbReference type="PANTHER" id="PTHR34820">
    <property type="entry name" value="INNER MEMBRANE PROTEIN YEBZ"/>
    <property type="match status" value="1"/>
</dbReference>
<keyword evidence="4 7" id="KW-1133">Transmembrane helix</keyword>
<feature type="compositionally biased region" description="Low complexity" evidence="6">
    <location>
        <begin position="99"/>
        <end position="108"/>
    </location>
</feature>
<feature type="transmembrane region" description="Helical" evidence="7">
    <location>
        <begin position="55"/>
        <end position="74"/>
    </location>
</feature>
<evidence type="ECO:0000256" key="3">
    <source>
        <dbReference type="ARBA" id="ARBA00022692"/>
    </source>
</evidence>
<feature type="transmembrane region" description="Helical" evidence="7">
    <location>
        <begin position="571"/>
        <end position="589"/>
    </location>
</feature>
<evidence type="ECO:0000256" key="4">
    <source>
        <dbReference type="ARBA" id="ARBA00022989"/>
    </source>
</evidence>
<evidence type="ECO:0000256" key="1">
    <source>
        <dbReference type="ARBA" id="ARBA00004651"/>
    </source>
</evidence>
<dbReference type="RefSeq" id="WP_085474797.1">
    <property type="nucleotide sequence ID" value="NZ_FXBM01000001.1"/>
</dbReference>
<organism evidence="10 11">
    <name type="scientific">Rathayibacter oskolensis</name>
    <dbReference type="NCBI Taxonomy" id="1891671"/>
    <lineage>
        <taxon>Bacteria</taxon>
        <taxon>Bacillati</taxon>
        <taxon>Actinomycetota</taxon>
        <taxon>Actinomycetes</taxon>
        <taxon>Micrococcales</taxon>
        <taxon>Microbacteriaceae</taxon>
        <taxon>Rathayibacter</taxon>
    </lineage>
</organism>